<evidence type="ECO:0000256" key="3">
    <source>
        <dbReference type="ARBA" id="ARBA00023004"/>
    </source>
</evidence>
<evidence type="ECO:0000259" key="7">
    <source>
        <dbReference type="PROSITE" id="PS50255"/>
    </source>
</evidence>
<name>A0A4Z1P7E1_9PEZI</name>
<keyword evidence="1 4" id="KW-0349">Heme</keyword>
<dbReference type="PANTHER" id="PTHR46237">
    <property type="entry name" value="CYTOCHROME B5 REDUCTASE 4 FAMILY MEMBER"/>
    <property type="match status" value="1"/>
</dbReference>
<proteinExistence type="inferred from homology"/>
<dbReference type="InterPro" id="IPR018506">
    <property type="entry name" value="Cyt_B5_heme-BS"/>
</dbReference>
<dbReference type="GO" id="GO:0004128">
    <property type="term" value="F:cytochrome-b5 reductase activity, acting on NAD(P)H"/>
    <property type="evidence" value="ECO:0007669"/>
    <property type="project" value="TreeGrafter"/>
</dbReference>
<dbReference type="FunFam" id="3.10.120.10:FF:000001">
    <property type="entry name" value="Cytochrome b5 reductase 4"/>
    <property type="match status" value="1"/>
</dbReference>
<feature type="compositionally biased region" description="Basic and acidic residues" evidence="5">
    <location>
        <begin position="71"/>
        <end position="81"/>
    </location>
</feature>
<comment type="caution">
    <text evidence="8">The sequence shown here is derived from an EMBL/GenBank/DDBJ whole genome shotgun (WGS) entry which is preliminary data.</text>
</comment>
<feature type="region of interest" description="Disordered" evidence="5">
    <location>
        <begin position="54"/>
        <end position="218"/>
    </location>
</feature>
<dbReference type="GO" id="GO:0046872">
    <property type="term" value="F:metal ion binding"/>
    <property type="evidence" value="ECO:0007669"/>
    <property type="project" value="UniProtKB-UniRule"/>
</dbReference>
<feature type="compositionally biased region" description="Polar residues" evidence="5">
    <location>
        <begin position="201"/>
        <end position="210"/>
    </location>
</feature>
<dbReference type="Proteomes" id="UP000298493">
    <property type="component" value="Unassembled WGS sequence"/>
</dbReference>
<sequence length="336" mass="36423">MIFGLTLLAIALSILLLAPEIRRRMFSFLWPTSTPTSDKNQAGANIYNEEQLGDATSEKSQVGNETGQIKTQDKSSPKPEEIAEETTPKAQPVANGHLPSVPSFTLNTGEDEDSEDDTDNMPPPSFPAMNSAQRASAPPTFRKPPALKPLNGAPTASQLMPPPRLPQALRTPPSAAANLRSPQGPLPNRGPPVVGGLGVPQASQVKTPNPRQKVVLKPGHSPLDWATLQKSHINLSGVDRLVRVTPSMLKEKNGRKGKPAWSSYQGKVYNITPYLPFHPGGEGELRRVAGKDGEKLFVEVHPWVNWDNMLDGCLVGIMVTENDARSEEQSCLDDMD</sequence>
<dbReference type="STRING" id="86259.A0A4Z1P7E1"/>
<dbReference type="OrthoDB" id="432299at2759"/>
<evidence type="ECO:0000256" key="1">
    <source>
        <dbReference type="ARBA" id="ARBA00022617"/>
    </source>
</evidence>
<feature type="compositionally biased region" description="Acidic residues" evidence="5">
    <location>
        <begin position="109"/>
        <end position="119"/>
    </location>
</feature>
<dbReference type="PROSITE" id="PS00191">
    <property type="entry name" value="CYTOCHROME_B5_1"/>
    <property type="match status" value="1"/>
</dbReference>
<dbReference type="InterPro" id="IPR001199">
    <property type="entry name" value="Cyt_B5-like_heme/steroid-bd"/>
</dbReference>
<dbReference type="Pfam" id="PF00173">
    <property type="entry name" value="Cyt-b5"/>
    <property type="match status" value="1"/>
</dbReference>
<keyword evidence="6" id="KW-0732">Signal</keyword>
<dbReference type="PROSITE" id="PS50255">
    <property type="entry name" value="CYTOCHROME_B5_2"/>
    <property type="match status" value="1"/>
</dbReference>
<accession>A0A4Z1P7E1</accession>
<gene>
    <name evidence="8" type="ORF">E6O75_ATG01893</name>
</gene>
<dbReference type="SMART" id="SM01117">
    <property type="entry name" value="Cyt-b5"/>
    <property type="match status" value="1"/>
</dbReference>
<evidence type="ECO:0000313" key="8">
    <source>
        <dbReference type="EMBL" id="TID22719.1"/>
    </source>
</evidence>
<evidence type="ECO:0000256" key="4">
    <source>
        <dbReference type="RuleBase" id="RU362121"/>
    </source>
</evidence>
<dbReference type="EMBL" id="SNSC02000007">
    <property type="protein sequence ID" value="TID22719.1"/>
    <property type="molecule type" value="Genomic_DNA"/>
</dbReference>
<dbReference type="InterPro" id="IPR036400">
    <property type="entry name" value="Cyt_B5-like_heme/steroid_sf"/>
</dbReference>
<evidence type="ECO:0000256" key="6">
    <source>
        <dbReference type="SAM" id="SignalP"/>
    </source>
</evidence>
<dbReference type="PANTHER" id="PTHR46237:SF1">
    <property type="entry name" value="CYTOCHROME B5 REDUCTASE 4"/>
    <property type="match status" value="1"/>
</dbReference>
<comment type="similarity">
    <text evidence="4">Belongs to the cytochrome b5 family.</text>
</comment>
<evidence type="ECO:0000256" key="5">
    <source>
        <dbReference type="SAM" id="MobiDB-lite"/>
    </source>
</evidence>
<keyword evidence="9" id="KW-1185">Reference proteome</keyword>
<dbReference type="AlphaFoldDB" id="A0A4Z1P7E1"/>
<dbReference type="SUPFAM" id="SSF55856">
    <property type="entry name" value="Cytochrome b5-like heme/steroid binding domain"/>
    <property type="match status" value="1"/>
</dbReference>
<keyword evidence="3 4" id="KW-0408">Iron</keyword>
<dbReference type="GO" id="GO:0020037">
    <property type="term" value="F:heme binding"/>
    <property type="evidence" value="ECO:0007669"/>
    <property type="project" value="UniProtKB-UniRule"/>
</dbReference>
<dbReference type="Gene3D" id="3.10.120.10">
    <property type="entry name" value="Cytochrome b5-like heme/steroid binding domain"/>
    <property type="match status" value="1"/>
</dbReference>
<protein>
    <submittedName>
        <fullName evidence="8">Putative MFS-type transporter</fullName>
    </submittedName>
</protein>
<organism evidence="8 9">
    <name type="scientific">Venturia nashicola</name>
    <dbReference type="NCBI Taxonomy" id="86259"/>
    <lineage>
        <taxon>Eukaryota</taxon>
        <taxon>Fungi</taxon>
        <taxon>Dikarya</taxon>
        <taxon>Ascomycota</taxon>
        <taxon>Pezizomycotina</taxon>
        <taxon>Dothideomycetes</taxon>
        <taxon>Pleosporomycetidae</taxon>
        <taxon>Venturiales</taxon>
        <taxon>Venturiaceae</taxon>
        <taxon>Venturia</taxon>
    </lineage>
</organism>
<evidence type="ECO:0000313" key="9">
    <source>
        <dbReference type="Proteomes" id="UP000298493"/>
    </source>
</evidence>
<feature type="signal peptide" evidence="6">
    <location>
        <begin position="1"/>
        <end position="23"/>
    </location>
</feature>
<feature type="chain" id="PRO_5021299532" evidence="6">
    <location>
        <begin position="24"/>
        <end position="336"/>
    </location>
</feature>
<reference evidence="8 9" key="1">
    <citation type="submission" date="2019-04" db="EMBL/GenBank/DDBJ databases">
        <title>High contiguity whole genome sequence and gene annotation resource for two Venturia nashicola isolates.</title>
        <authorList>
            <person name="Prokchorchik M."/>
            <person name="Won K."/>
            <person name="Lee Y."/>
            <person name="Choi E.D."/>
            <person name="Segonzac C."/>
            <person name="Sohn K.H."/>
        </authorList>
    </citation>
    <scope>NUCLEOTIDE SEQUENCE [LARGE SCALE GENOMIC DNA]</scope>
    <source>
        <strain evidence="8 9">PRI2</strain>
    </source>
</reference>
<dbReference type="InterPro" id="IPR051872">
    <property type="entry name" value="Cytochrome_b5/Flavoprotein_Rdt"/>
</dbReference>
<dbReference type="GO" id="GO:0005737">
    <property type="term" value="C:cytoplasm"/>
    <property type="evidence" value="ECO:0007669"/>
    <property type="project" value="TreeGrafter"/>
</dbReference>
<feature type="domain" description="Cytochrome b5 heme-binding" evidence="7">
    <location>
        <begin position="241"/>
        <end position="319"/>
    </location>
</feature>
<keyword evidence="2 4" id="KW-0479">Metal-binding</keyword>
<evidence type="ECO:0000256" key="2">
    <source>
        <dbReference type="ARBA" id="ARBA00022723"/>
    </source>
</evidence>
<feature type="compositionally biased region" description="Polar residues" evidence="5">
    <location>
        <begin position="58"/>
        <end position="70"/>
    </location>
</feature>